<protein>
    <submittedName>
        <fullName evidence="1">Uncharacterized protein</fullName>
    </submittedName>
</protein>
<sequence>MYLYHKVMEQDSGVYISPKRALDEGLNSRTVTRWYTNGGSLFPEITDRYKPINTPVWIDFKIAIGAELAPPPKPYFRFSNFSDKIAVFNRELSSDLFAYIEDEYMEEEAGKKVKKQPFVQPLLCLVEGKVKSIHVKGLTIAISHATGLT</sequence>
<keyword evidence="2" id="KW-1185">Reference proteome</keyword>
<dbReference type="EMBL" id="JAMBOL010000028">
    <property type="protein sequence ID" value="MCM3716090.1"/>
    <property type="molecule type" value="Genomic_DNA"/>
</dbReference>
<name>A0A9X2IQB2_9BACI</name>
<dbReference type="RefSeq" id="WP_251224768.1">
    <property type="nucleotide sequence ID" value="NZ_JAMBOL010000028.1"/>
</dbReference>
<evidence type="ECO:0000313" key="2">
    <source>
        <dbReference type="Proteomes" id="UP001139179"/>
    </source>
</evidence>
<organism evidence="1 2">
    <name type="scientific">Halalkalibacter oceani</name>
    <dbReference type="NCBI Taxonomy" id="1653776"/>
    <lineage>
        <taxon>Bacteria</taxon>
        <taxon>Bacillati</taxon>
        <taxon>Bacillota</taxon>
        <taxon>Bacilli</taxon>
        <taxon>Bacillales</taxon>
        <taxon>Bacillaceae</taxon>
        <taxon>Halalkalibacter</taxon>
    </lineage>
</organism>
<gene>
    <name evidence="1" type="ORF">M3202_18775</name>
</gene>
<evidence type="ECO:0000313" key="1">
    <source>
        <dbReference type="EMBL" id="MCM3716090.1"/>
    </source>
</evidence>
<accession>A0A9X2IQB2</accession>
<dbReference type="Proteomes" id="UP001139179">
    <property type="component" value="Unassembled WGS sequence"/>
</dbReference>
<reference evidence="1" key="1">
    <citation type="submission" date="2022-05" db="EMBL/GenBank/DDBJ databases">
        <title>Comparative Genomics of Spacecraft Associated Microbes.</title>
        <authorList>
            <person name="Tran M.T."/>
            <person name="Wright A."/>
            <person name="Seuylemezian A."/>
            <person name="Eisen J."/>
            <person name="Coil D."/>
        </authorList>
    </citation>
    <scope>NUCLEOTIDE SEQUENCE</scope>
    <source>
        <strain evidence="1">214.1.1</strain>
    </source>
</reference>
<proteinExistence type="predicted"/>
<dbReference type="AlphaFoldDB" id="A0A9X2IQB2"/>
<comment type="caution">
    <text evidence="1">The sequence shown here is derived from an EMBL/GenBank/DDBJ whole genome shotgun (WGS) entry which is preliminary data.</text>
</comment>